<gene>
    <name evidence="2" type="ORF">M8330_18025</name>
</gene>
<dbReference type="Proteomes" id="UP001139485">
    <property type="component" value="Unassembled WGS sequence"/>
</dbReference>
<organism evidence="2 3">
    <name type="scientific">Nocardioides bruguierae</name>
    <dbReference type="NCBI Taxonomy" id="2945102"/>
    <lineage>
        <taxon>Bacteria</taxon>
        <taxon>Bacillati</taxon>
        <taxon>Actinomycetota</taxon>
        <taxon>Actinomycetes</taxon>
        <taxon>Propionibacteriales</taxon>
        <taxon>Nocardioidaceae</taxon>
        <taxon>Nocardioides</taxon>
    </lineage>
</organism>
<keyword evidence="3" id="KW-1185">Reference proteome</keyword>
<evidence type="ECO:0000313" key="2">
    <source>
        <dbReference type="EMBL" id="MCM0622194.1"/>
    </source>
</evidence>
<sequence>MIWDDGPLMPALCPWRETRASAVHTGGPDRVVDDGRPTGYEPPPFLGFAPTPDPEPETEPLTWPGDNA</sequence>
<dbReference type="AlphaFoldDB" id="A0A9X2IH35"/>
<dbReference type="EMBL" id="JAMOIL010000030">
    <property type="protein sequence ID" value="MCM0622194.1"/>
    <property type="molecule type" value="Genomic_DNA"/>
</dbReference>
<feature type="region of interest" description="Disordered" evidence="1">
    <location>
        <begin position="21"/>
        <end position="68"/>
    </location>
</feature>
<dbReference type="RefSeq" id="WP_250828455.1">
    <property type="nucleotide sequence ID" value="NZ_JAMOIL010000030.1"/>
</dbReference>
<comment type="caution">
    <text evidence="2">The sequence shown here is derived from an EMBL/GenBank/DDBJ whole genome shotgun (WGS) entry which is preliminary data.</text>
</comment>
<reference evidence="2" key="1">
    <citation type="submission" date="2022-05" db="EMBL/GenBank/DDBJ databases">
        <authorList>
            <person name="Tuo L."/>
        </authorList>
    </citation>
    <scope>NUCLEOTIDE SEQUENCE</scope>
    <source>
        <strain evidence="2">BSK12Z-4</strain>
    </source>
</reference>
<feature type="compositionally biased region" description="Low complexity" evidence="1">
    <location>
        <begin position="59"/>
        <end position="68"/>
    </location>
</feature>
<protein>
    <submittedName>
        <fullName evidence="2">Uncharacterized protein</fullName>
    </submittedName>
</protein>
<name>A0A9X2IH35_9ACTN</name>
<evidence type="ECO:0000313" key="3">
    <source>
        <dbReference type="Proteomes" id="UP001139485"/>
    </source>
</evidence>
<accession>A0A9X2IH35</accession>
<evidence type="ECO:0000256" key="1">
    <source>
        <dbReference type="SAM" id="MobiDB-lite"/>
    </source>
</evidence>
<proteinExistence type="predicted"/>